<evidence type="ECO:0000256" key="1">
    <source>
        <dbReference type="SAM" id="Phobius"/>
    </source>
</evidence>
<name>A0ABS6JVF3_9BACI</name>
<comment type="caution">
    <text evidence="3">The sequence shown here is derived from an EMBL/GenBank/DDBJ whole genome shotgun (WGS) entry which is preliminary data.</text>
</comment>
<feature type="domain" description="DUF58" evidence="2">
    <location>
        <begin position="210"/>
        <end position="364"/>
    </location>
</feature>
<dbReference type="RefSeq" id="WP_088073413.1">
    <property type="nucleotide sequence ID" value="NZ_JAHQCR010000032.1"/>
</dbReference>
<evidence type="ECO:0000259" key="2">
    <source>
        <dbReference type="Pfam" id="PF01882"/>
    </source>
</evidence>
<dbReference type="PANTHER" id="PTHR34351">
    <property type="entry name" value="SLR1927 PROTEIN-RELATED"/>
    <property type="match status" value="1"/>
</dbReference>
<reference evidence="3 4" key="1">
    <citation type="submission" date="2021-06" db="EMBL/GenBank/DDBJ databases">
        <title>Bacillus sp. RD4P76, an endophyte from a halophyte.</title>
        <authorList>
            <person name="Sun J.-Q."/>
        </authorList>
    </citation>
    <scope>NUCLEOTIDE SEQUENCE [LARGE SCALE GENOMIC DNA]</scope>
    <source>
        <strain evidence="3 4">JCM 17098</strain>
    </source>
</reference>
<dbReference type="Pfam" id="PF01882">
    <property type="entry name" value="DUF58"/>
    <property type="match status" value="1"/>
</dbReference>
<evidence type="ECO:0000313" key="3">
    <source>
        <dbReference type="EMBL" id="MBU9721227.1"/>
    </source>
</evidence>
<keyword evidence="1" id="KW-1133">Transmembrane helix</keyword>
<keyword evidence="1" id="KW-0472">Membrane</keyword>
<feature type="transmembrane region" description="Helical" evidence="1">
    <location>
        <begin position="37"/>
        <end position="59"/>
    </location>
</feature>
<dbReference type="EMBL" id="JAHQCR010000032">
    <property type="protein sequence ID" value="MBU9721227.1"/>
    <property type="molecule type" value="Genomic_DNA"/>
</dbReference>
<accession>A0ABS6JVF3</accession>
<feature type="transmembrane region" description="Helical" evidence="1">
    <location>
        <begin position="7"/>
        <end position="31"/>
    </location>
</feature>
<proteinExistence type="predicted"/>
<dbReference type="PANTHER" id="PTHR34351:SF2">
    <property type="entry name" value="DUF58 DOMAIN-CONTAINING PROTEIN"/>
    <property type="match status" value="1"/>
</dbReference>
<keyword evidence="4" id="KW-1185">Reference proteome</keyword>
<organism evidence="3 4">
    <name type="scientific">Evansella alkalicola</name>
    <dbReference type="NCBI Taxonomy" id="745819"/>
    <lineage>
        <taxon>Bacteria</taxon>
        <taxon>Bacillati</taxon>
        <taxon>Bacillota</taxon>
        <taxon>Bacilli</taxon>
        <taxon>Bacillales</taxon>
        <taxon>Bacillaceae</taxon>
        <taxon>Evansella</taxon>
    </lineage>
</organism>
<gene>
    <name evidence="3" type="ORF">KS407_07165</name>
</gene>
<dbReference type="Proteomes" id="UP000790580">
    <property type="component" value="Unassembled WGS sequence"/>
</dbReference>
<sequence length="416" mass="48351">MSRKKQIWYGLKLVFRSLFVLGLFAALFSYAMFQGGFVSWFLFYSIMTLVVLMLLYALIPLGSFMAEREFGDGVLLAGAITQVKVTIRRKWPFPFLYLSVVDDIDQKLLKQMPRYHNKMIFYPTMKREITFTYEIPEIKRGEYELHGVWLETSDMFGLFEKQKYVSLKETVLVYPNYHNIEHWSAYEKHEAETHMSSLDFVEDVTSIAGAREYVPGDKLTSIDWKVTARSNKLMTKEFEDHYGQNFLVILNNHLPDNHYQTLEAYEKSIELATSIVMLSNRTHLKMSLWTIGETSKAFSMDAGADHQKNIVKHLSKIEADFQGEFGASLKEYEDHIPQGITMIIVSTEVTDDMLERVRIYLSRRINVYFCLMDRGKKTDAWEEKRFEQLKRYGAEAYILSGSNLDHAIPTYASAGD</sequence>
<keyword evidence="1" id="KW-0812">Transmembrane</keyword>
<dbReference type="InterPro" id="IPR002881">
    <property type="entry name" value="DUF58"/>
</dbReference>
<protein>
    <submittedName>
        <fullName evidence="3">DUF58 domain-containing protein</fullName>
    </submittedName>
</protein>
<evidence type="ECO:0000313" key="4">
    <source>
        <dbReference type="Proteomes" id="UP000790580"/>
    </source>
</evidence>